<evidence type="ECO:0000313" key="2">
    <source>
        <dbReference type="Proteomes" id="UP000295444"/>
    </source>
</evidence>
<protein>
    <submittedName>
        <fullName evidence="1">Uncharacterized protein</fullName>
    </submittedName>
</protein>
<organism evidence="1 2">
    <name type="scientific">Labedaea rhizosphaerae</name>
    <dbReference type="NCBI Taxonomy" id="598644"/>
    <lineage>
        <taxon>Bacteria</taxon>
        <taxon>Bacillati</taxon>
        <taxon>Actinomycetota</taxon>
        <taxon>Actinomycetes</taxon>
        <taxon>Pseudonocardiales</taxon>
        <taxon>Pseudonocardiaceae</taxon>
        <taxon>Labedaea</taxon>
    </lineage>
</organism>
<dbReference type="RefSeq" id="WP_133847404.1">
    <property type="nucleotide sequence ID" value="NZ_SNXZ01000001.1"/>
</dbReference>
<reference evidence="1 2" key="1">
    <citation type="submission" date="2019-03" db="EMBL/GenBank/DDBJ databases">
        <title>Genomic Encyclopedia of Type Strains, Phase IV (KMG-IV): sequencing the most valuable type-strain genomes for metagenomic binning, comparative biology and taxonomic classification.</title>
        <authorList>
            <person name="Goeker M."/>
        </authorList>
    </citation>
    <scope>NUCLEOTIDE SEQUENCE [LARGE SCALE GENOMIC DNA]</scope>
    <source>
        <strain evidence="1 2">DSM 45361</strain>
    </source>
</reference>
<dbReference type="Proteomes" id="UP000295444">
    <property type="component" value="Unassembled WGS sequence"/>
</dbReference>
<gene>
    <name evidence="1" type="ORF">EV186_101469</name>
</gene>
<dbReference type="OrthoDB" id="9826643at2"/>
<comment type="caution">
    <text evidence="1">The sequence shown here is derived from an EMBL/GenBank/DDBJ whole genome shotgun (WGS) entry which is preliminary data.</text>
</comment>
<dbReference type="AlphaFoldDB" id="A0A4R6SKR2"/>
<evidence type="ECO:0000313" key="1">
    <source>
        <dbReference type="EMBL" id="TDQ04517.1"/>
    </source>
</evidence>
<keyword evidence="2" id="KW-1185">Reference proteome</keyword>
<accession>A0A4R6SKR2</accession>
<sequence length="773" mass="84781">MTKPMSKDKKKVDKNKAQQDLEQRLETGIQGLDLQALLRGVSPQASGDSGSVGASAFAGVLAAESLAKAVRKTDKTTLIVERAMDAQVVDIKVGGGAFGLSAEKAAALTQEKKAQLGQMEMMIATAVGQRVMGRELDAAIQPLLKYEHVKLTTDIIKIGTDIGELKVIHNDLSKHTEAFAGFVAEVKAADNSTVVNRLLGEGSKKFSDLADSIQRFNSAMSSIQDHIAAVMTDRAAYAIHVTGKPSTFERAMSIANSLTDAGLDVASDVPDVYAKTAVTVVQSIKPWLVMLGQEIYRDIMVERMKTKEGRAAVFSKLKPLAMAKMLISNQKRLINAVLDTASPGLAYIPGWGTFIKPSVKIAVEAFLDTRLELAEKKLKEPKTKSALEKSADVLKDMADELVPISEIEKLKKSITADVLAKSTQQASYGDDLKKVSAQFIRNLDLELQAKEKLDDAIDMVTDYVDEGKFDPNDLFAILAPAIKPVITKIMTKLMAKLPFDMAAQIYTGDQLVADIDAIFMAGRNVRRVKPGEETQEQFVRPTRTAEGYAVRVIHSTALEKDGATQFIWAEVSLPPAQGADGRKGDVSYEDKVVKLTHPKWDTVRDAAVPKKIAERPERTSKGAYIRMFRNGTVRWRDKDVYHVLVHNVWGYLDPQTRVFTPVTPDQTNTVARADAWRKRTVDVTGYTEFASETDKTGRKVEGSWYLPFGAGRPFLFVPKGGSDEDIYGEWVEYRQTLKNSPRGGQGQFGLFEHLGKKVAAGSTPGYWATLYGA</sequence>
<name>A0A4R6SKR2_LABRH</name>
<proteinExistence type="predicted"/>
<dbReference type="EMBL" id="SNXZ01000001">
    <property type="protein sequence ID" value="TDQ04517.1"/>
    <property type="molecule type" value="Genomic_DNA"/>
</dbReference>